<protein>
    <submittedName>
        <fullName evidence="3">Uncharacterized protein LOC116550261</fullName>
    </submittedName>
</protein>
<feature type="region of interest" description="Disordered" evidence="1">
    <location>
        <begin position="1"/>
        <end position="30"/>
    </location>
</feature>
<evidence type="ECO:0000256" key="1">
    <source>
        <dbReference type="SAM" id="MobiDB-lite"/>
    </source>
</evidence>
<dbReference type="RefSeq" id="XP_032132043.1">
    <property type="nucleotide sequence ID" value="XM_032276152.1"/>
</dbReference>
<name>A0A6J3HNE7_SAPAP</name>
<reference evidence="3" key="1">
    <citation type="submission" date="2025-08" db="UniProtKB">
        <authorList>
            <consortium name="RefSeq"/>
        </authorList>
    </citation>
    <scope>IDENTIFICATION</scope>
    <source>
        <tissue evidence="3">Blood</tissue>
    </source>
</reference>
<dbReference type="GeneID" id="116550261"/>
<keyword evidence="2" id="KW-1185">Reference proteome</keyword>
<gene>
    <name evidence="3" type="primary">LOC116550261</name>
</gene>
<evidence type="ECO:0000313" key="3">
    <source>
        <dbReference type="RefSeq" id="XP_032132043.1"/>
    </source>
</evidence>
<dbReference type="AlphaFoldDB" id="A0A6J3HNE7"/>
<evidence type="ECO:0000313" key="2">
    <source>
        <dbReference type="Proteomes" id="UP000504640"/>
    </source>
</evidence>
<proteinExistence type="predicted"/>
<sequence length="159" mass="16563">MPSGEGKQFISSHPAADLYESPRSSAGGSLGVCAQQGELPALELCPQVPLRLAKSAPRDSFHCNAPQPSTRRVWRLGPNSWGGATVLVEVSGKTSVAAAPTVRVPAAQTSSYRSAREAAARTFPGAVPCQPAITQSWIPELGAHGGLHRVARRGSCEPA</sequence>
<accession>A0A6J3HNE7</accession>
<organism evidence="2 3">
    <name type="scientific">Sapajus apella</name>
    <name type="common">Brown-capped capuchin</name>
    <name type="synonym">Cebus apella</name>
    <dbReference type="NCBI Taxonomy" id="9515"/>
    <lineage>
        <taxon>Eukaryota</taxon>
        <taxon>Metazoa</taxon>
        <taxon>Chordata</taxon>
        <taxon>Craniata</taxon>
        <taxon>Vertebrata</taxon>
        <taxon>Euteleostomi</taxon>
        <taxon>Mammalia</taxon>
        <taxon>Eutheria</taxon>
        <taxon>Euarchontoglires</taxon>
        <taxon>Primates</taxon>
        <taxon>Haplorrhini</taxon>
        <taxon>Platyrrhini</taxon>
        <taxon>Cebidae</taxon>
        <taxon>Cebinae</taxon>
        <taxon>Sapajus</taxon>
    </lineage>
</organism>
<dbReference type="Proteomes" id="UP000504640">
    <property type="component" value="Unplaced"/>
</dbReference>